<dbReference type="InterPro" id="IPR011856">
    <property type="entry name" value="tRNA_endonuc-like_dom_sf"/>
</dbReference>
<evidence type="ECO:0000259" key="1">
    <source>
        <dbReference type="Pfam" id="PF06250"/>
    </source>
</evidence>
<dbReference type="Pfam" id="PF06250">
    <property type="entry name" value="YhcG_C"/>
    <property type="match status" value="1"/>
</dbReference>
<feature type="domain" description="YhcG PDDEXK nuclease" evidence="1">
    <location>
        <begin position="194"/>
        <end position="348"/>
    </location>
</feature>
<feature type="domain" description="YhcG N-terminal" evidence="2">
    <location>
        <begin position="16"/>
        <end position="169"/>
    </location>
</feature>
<comment type="caution">
    <text evidence="3">The sequence shown here is derived from an EMBL/GenBank/DDBJ whole genome shotgun (WGS) entry which is preliminary data.</text>
</comment>
<accession>A0A2M7S7P7</accession>
<evidence type="ECO:0000313" key="3">
    <source>
        <dbReference type="EMBL" id="PIZ15499.1"/>
    </source>
</evidence>
<sequence length="362" mass="42996">MKKRDIEKSISIYERVCTIIEESRNRALYAVNTEMVRAYWLIGREIVEEEQRGKKQAKYGLFLINELSLRLTAEVGKGFTETNLKYMRQFYLVYPELHTVRKESEKSHAMRDEFPRLNAVRSKLTWTHYRFLLKVDNPDARSFYEIECVNNHWSTRELERQMSSLLFERLALSKDKKGLLRLAKKGQEIQKSDDLIKDPYILEFAGLKEEPSLRETTLENALIEHLKEFILELGKGFSFVARQKRITLESDHFYIDLVFYNRLLRCFVLIDLKVGRLLHQDLGQMQMYVNYYDREMRQEGESHPIGIVLCTDKNDAVVRYTLPGGERQIFASKYKFYLPTKKELVAELKKERSLLEHNKRLK</sequence>
<organism evidence="3 4">
    <name type="scientific">Candidatus Desantisbacteria bacterium CG_4_10_14_0_8_um_filter_48_22</name>
    <dbReference type="NCBI Taxonomy" id="1974543"/>
    <lineage>
        <taxon>Bacteria</taxon>
        <taxon>Candidatus Desantisiibacteriota</taxon>
    </lineage>
</organism>
<dbReference type="GO" id="GO:0003676">
    <property type="term" value="F:nucleic acid binding"/>
    <property type="evidence" value="ECO:0007669"/>
    <property type="project" value="InterPro"/>
</dbReference>
<dbReference type="Pfam" id="PF17761">
    <property type="entry name" value="DUF1016_N"/>
    <property type="match status" value="1"/>
</dbReference>
<gene>
    <name evidence="3" type="ORF">COY52_09635</name>
</gene>
<dbReference type="EMBL" id="PFMR01000260">
    <property type="protein sequence ID" value="PIZ15499.1"/>
    <property type="molecule type" value="Genomic_DNA"/>
</dbReference>
<evidence type="ECO:0000313" key="4">
    <source>
        <dbReference type="Proteomes" id="UP000229307"/>
    </source>
</evidence>
<reference evidence="4" key="1">
    <citation type="submission" date="2017-09" db="EMBL/GenBank/DDBJ databases">
        <title>Depth-based differentiation of microbial function through sediment-hosted aquifers and enrichment of novel symbionts in the deep terrestrial subsurface.</title>
        <authorList>
            <person name="Probst A.J."/>
            <person name="Ladd B."/>
            <person name="Jarett J.K."/>
            <person name="Geller-Mcgrath D.E."/>
            <person name="Sieber C.M.K."/>
            <person name="Emerson J.B."/>
            <person name="Anantharaman K."/>
            <person name="Thomas B.C."/>
            <person name="Malmstrom R."/>
            <person name="Stieglmeier M."/>
            <person name="Klingl A."/>
            <person name="Woyke T."/>
            <person name="Ryan C.M."/>
            <person name="Banfield J.F."/>
        </authorList>
    </citation>
    <scope>NUCLEOTIDE SEQUENCE [LARGE SCALE GENOMIC DNA]</scope>
</reference>
<dbReference type="Proteomes" id="UP000229307">
    <property type="component" value="Unassembled WGS sequence"/>
</dbReference>
<dbReference type="PANTHER" id="PTHR30547:SF5">
    <property type="entry name" value="NUCLEASE YHCG-RELATED"/>
    <property type="match status" value="1"/>
</dbReference>
<dbReference type="PANTHER" id="PTHR30547">
    <property type="entry name" value="UNCHARACTERIZED PROTEIN YHCG-RELATED"/>
    <property type="match status" value="1"/>
</dbReference>
<dbReference type="InterPro" id="IPR041527">
    <property type="entry name" value="YhcG_N"/>
</dbReference>
<dbReference type="InterPro" id="IPR053148">
    <property type="entry name" value="PD-DEXK-like_domain"/>
</dbReference>
<dbReference type="Gene3D" id="3.40.1350.10">
    <property type="match status" value="1"/>
</dbReference>
<name>A0A2M7S7P7_9BACT</name>
<proteinExistence type="predicted"/>
<dbReference type="InterPro" id="IPR009362">
    <property type="entry name" value="YhcG_C"/>
</dbReference>
<evidence type="ECO:0000259" key="2">
    <source>
        <dbReference type="Pfam" id="PF17761"/>
    </source>
</evidence>
<dbReference type="AlphaFoldDB" id="A0A2M7S7P7"/>
<protein>
    <submittedName>
        <fullName evidence="3">DUF1016 domain-containing protein</fullName>
    </submittedName>
</protein>